<dbReference type="AlphaFoldDB" id="A0A834EWE9"/>
<dbReference type="Proteomes" id="UP000646548">
    <property type="component" value="Unassembled WGS sequence"/>
</dbReference>
<evidence type="ECO:0000313" key="3">
    <source>
        <dbReference type="Proteomes" id="UP000646548"/>
    </source>
</evidence>
<dbReference type="EMBL" id="WKFB01000990">
    <property type="protein sequence ID" value="KAF6716165.1"/>
    <property type="molecule type" value="Genomic_DNA"/>
</dbReference>
<gene>
    <name evidence="2" type="ORF">FQA47_013771</name>
</gene>
<evidence type="ECO:0000313" key="2">
    <source>
        <dbReference type="EMBL" id="KAF6716165.1"/>
    </source>
</evidence>
<protein>
    <recommendedName>
        <fullName evidence="4">Collagen alpha-1(XXIII) chain-like</fullName>
    </recommendedName>
</protein>
<name>A0A834EWE9_ORYME</name>
<sequence length="161" mass="17783">METSSGSVAERKPASACFTKSAAQRWLPGFPIALCLLMSISSITVCLLMSFKTYQLENRLQMQMEKASIFQPLRRSFQNEDGSLVSDLAAPIADLVEEKVKTLMPKLRTARDAPECVCPPELMVHNEAAGLNTEGSGHPCELRDSGWSNRGPRLAGFYLWC</sequence>
<evidence type="ECO:0008006" key="4">
    <source>
        <dbReference type="Google" id="ProtNLM"/>
    </source>
</evidence>
<comment type="caution">
    <text evidence="2">The sequence shown here is derived from an EMBL/GenBank/DDBJ whole genome shotgun (WGS) entry which is preliminary data.</text>
</comment>
<keyword evidence="1" id="KW-0812">Transmembrane</keyword>
<proteinExistence type="predicted"/>
<evidence type="ECO:0000256" key="1">
    <source>
        <dbReference type="SAM" id="Phobius"/>
    </source>
</evidence>
<keyword evidence="1" id="KW-0472">Membrane</keyword>
<keyword evidence="1" id="KW-1133">Transmembrane helix</keyword>
<organism evidence="2 3">
    <name type="scientific">Oryzias melastigma</name>
    <name type="common">Marine medaka</name>
    <dbReference type="NCBI Taxonomy" id="30732"/>
    <lineage>
        <taxon>Eukaryota</taxon>
        <taxon>Metazoa</taxon>
        <taxon>Chordata</taxon>
        <taxon>Craniata</taxon>
        <taxon>Vertebrata</taxon>
        <taxon>Euteleostomi</taxon>
        <taxon>Actinopterygii</taxon>
        <taxon>Neopterygii</taxon>
        <taxon>Teleostei</taxon>
        <taxon>Neoteleostei</taxon>
        <taxon>Acanthomorphata</taxon>
        <taxon>Ovalentaria</taxon>
        <taxon>Atherinomorphae</taxon>
        <taxon>Beloniformes</taxon>
        <taxon>Adrianichthyidae</taxon>
        <taxon>Oryziinae</taxon>
        <taxon>Oryzias</taxon>
    </lineage>
</organism>
<accession>A0A834EWE9</accession>
<reference evidence="2" key="1">
    <citation type="journal article" name="BMC Genomics">
        <title>Long-read sequencing and de novo genome assembly of marine medaka (Oryzias melastigma).</title>
        <authorList>
            <person name="Liang P."/>
            <person name="Saqib H.S.A."/>
            <person name="Ni X."/>
            <person name="Shen Y."/>
        </authorList>
    </citation>
    <scope>NUCLEOTIDE SEQUENCE</scope>
    <source>
        <strain evidence="2">Bigg-433</strain>
    </source>
</reference>
<feature type="transmembrane region" description="Helical" evidence="1">
    <location>
        <begin position="30"/>
        <end position="51"/>
    </location>
</feature>